<dbReference type="EMBL" id="JBDKWZ010000002">
    <property type="protein sequence ID" value="MEN7547132.1"/>
    <property type="molecule type" value="Genomic_DNA"/>
</dbReference>
<dbReference type="PROSITE" id="PS51462">
    <property type="entry name" value="NUDIX"/>
    <property type="match status" value="1"/>
</dbReference>
<gene>
    <name evidence="2" type="ORF">AAG747_04390</name>
</gene>
<dbReference type="InterPro" id="IPR015797">
    <property type="entry name" value="NUDIX_hydrolase-like_dom_sf"/>
</dbReference>
<dbReference type="PANTHER" id="PTHR43736">
    <property type="entry name" value="ADP-RIBOSE PYROPHOSPHATASE"/>
    <property type="match status" value="1"/>
</dbReference>
<dbReference type="Gene3D" id="1.10.10.10">
    <property type="entry name" value="Winged helix-like DNA-binding domain superfamily/Winged helix DNA-binding domain"/>
    <property type="match status" value="1"/>
</dbReference>
<sequence>MENIKVPEEFKVLISNRDKRYVRQCSIDCVVFGFAQNQMKVLLVQWKYLDKWTLPGGFIHQDEPIDQAANRILKERTGLEKLYLKQFATFGDPHRSRSKDMQQMLDAMGIFLPEDNWLFERFISIGYLALVNFDRVTPNTDLLSSVCGWHNLSEIPDLMFDHTHIIQTALGTLRKQLYTEPVGKYLLPEKFTMPELQKLYETILGEPLDRRNFAKKISSMSSVKRLKERKSGGAHRAPYLYTFI</sequence>
<dbReference type="InterPro" id="IPR054105">
    <property type="entry name" value="WHD_NrtR"/>
</dbReference>
<keyword evidence="3" id="KW-1185">Reference proteome</keyword>
<dbReference type="RefSeq" id="WP_346819918.1">
    <property type="nucleotide sequence ID" value="NZ_JBDKWZ010000002.1"/>
</dbReference>
<proteinExistence type="predicted"/>
<evidence type="ECO:0000259" key="1">
    <source>
        <dbReference type="PROSITE" id="PS51462"/>
    </source>
</evidence>
<comment type="caution">
    <text evidence="2">The sequence shown here is derived from an EMBL/GenBank/DDBJ whole genome shotgun (WGS) entry which is preliminary data.</text>
</comment>
<reference evidence="2 3" key="1">
    <citation type="submission" date="2024-04" db="EMBL/GenBank/DDBJ databases">
        <title>Novel genus in family Flammeovirgaceae.</title>
        <authorList>
            <person name="Nguyen T.H."/>
            <person name="Vuong T.Q."/>
            <person name="Le H."/>
            <person name="Kim S.-G."/>
        </authorList>
    </citation>
    <scope>NUCLEOTIDE SEQUENCE [LARGE SCALE GENOMIC DNA]</scope>
    <source>
        <strain evidence="2 3">JCM 23209</strain>
    </source>
</reference>
<organism evidence="2 3">
    <name type="scientific">Rapidithrix thailandica</name>
    <dbReference type="NCBI Taxonomy" id="413964"/>
    <lineage>
        <taxon>Bacteria</taxon>
        <taxon>Pseudomonadati</taxon>
        <taxon>Bacteroidota</taxon>
        <taxon>Cytophagia</taxon>
        <taxon>Cytophagales</taxon>
        <taxon>Flammeovirgaceae</taxon>
        <taxon>Rapidithrix</taxon>
    </lineage>
</organism>
<protein>
    <submittedName>
        <fullName evidence="2">NUDIX domain-containing protein</fullName>
    </submittedName>
</protein>
<dbReference type="Proteomes" id="UP001403385">
    <property type="component" value="Unassembled WGS sequence"/>
</dbReference>
<feature type="domain" description="Nudix hydrolase" evidence="1">
    <location>
        <begin position="22"/>
        <end position="174"/>
    </location>
</feature>
<dbReference type="Gene3D" id="3.90.79.10">
    <property type="entry name" value="Nucleoside Triphosphate Pyrophosphohydrolase"/>
    <property type="match status" value="1"/>
</dbReference>
<evidence type="ECO:0000313" key="3">
    <source>
        <dbReference type="Proteomes" id="UP001403385"/>
    </source>
</evidence>
<dbReference type="CDD" id="cd18873">
    <property type="entry name" value="NUDIX_NadM_like"/>
    <property type="match status" value="1"/>
</dbReference>
<dbReference type="InterPro" id="IPR000086">
    <property type="entry name" value="NUDIX_hydrolase_dom"/>
</dbReference>
<dbReference type="InterPro" id="IPR036388">
    <property type="entry name" value="WH-like_DNA-bd_sf"/>
</dbReference>
<dbReference type="InterPro" id="IPR036390">
    <property type="entry name" value="WH_DNA-bd_sf"/>
</dbReference>
<dbReference type="SUPFAM" id="SSF55811">
    <property type="entry name" value="Nudix"/>
    <property type="match status" value="1"/>
</dbReference>
<dbReference type="Pfam" id="PF21906">
    <property type="entry name" value="WHD_NrtR"/>
    <property type="match status" value="1"/>
</dbReference>
<name>A0AAW9S0G4_9BACT</name>
<dbReference type="AlphaFoldDB" id="A0AAW9S0G4"/>
<dbReference type="Pfam" id="PF00293">
    <property type="entry name" value="NUDIX"/>
    <property type="match status" value="1"/>
</dbReference>
<accession>A0AAW9S0G4</accession>
<dbReference type="PANTHER" id="PTHR43736:SF4">
    <property type="entry name" value="SLR1690 PROTEIN"/>
    <property type="match status" value="1"/>
</dbReference>
<evidence type="ECO:0000313" key="2">
    <source>
        <dbReference type="EMBL" id="MEN7547132.1"/>
    </source>
</evidence>
<dbReference type="SUPFAM" id="SSF46785">
    <property type="entry name" value="Winged helix' DNA-binding domain"/>
    <property type="match status" value="1"/>
</dbReference>